<proteinExistence type="predicted"/>
<gene>
    <name evidence="7" type="ORF">ENSA5_08720</name>
</gene>
<evidence type="ECO:0000259" key="6">
    <source>
        <dbReference type="PROSITE" id="PS52015"/>
    </source>
</evidence>
<dbReference type="Proteomes" id="UP000237968">
    <property type="component" value="Unassembled WGS sequence"/>
</dbReference>
<accession>A0A2S9YH18</accession>
<keyword evidence="4" id="KW-0472">Membrane</keyword>
<dbReference type="PROSITE" id="PS52015">
    <property type="entry name" value="TONB_CTD"/>
    <property type="match status" value="1"/>
</dbReference>
<keyword evidence="3" id="KW-1133">Transmembrane helix</keyword>
<evidence type="ECO:0000313" key="7">
    <source>
        <dbReference type="EMBL" id="PRQ04306.1"/>
    </source>
</evidence>
<evidence type="ECO:0000256" key="1">
    <source>
        <dbReference type="ARBA" id="ARBA00004167"/>
    </source>
</evidence>
<comment type="caution">
    <text evidence="7">The sequence shown here is derived from an EMBL/GenBank/DDBJ whole genome shotgun (WGS) entry which is preliminary data.</text>
</comment>
<feature type="compositionally biased region" description="Basic and acidic residues" evidence="5">
    <location>
        <begin position="51"/>
        <end position="105"/>
    </location>
</feature>
<keyword evidence="8" id="KW-1185">Reference proteome</keyword>
<organism evidence="7 8">
    <name type="scientific">Enhygromyxa salina</name>
    <dbReference type="NCBI Taxonomy" id="215803"/>
    <lineage>
        <taxon>Bacteria</taxon>
        <taxon>Pseudomonadati</taxon>
        <taxon>Myxococcota</taxon>
        <taxon>Polyangia</taxon>
        <taxon>Nannocystales</taxon>
        <taxon>Nannocystaceae</taxon>
        <taxon>Enhygromyxa</taxon>
    </lineage>
</organism>
<keyword evidence="2" id="KW-0812">Transmembrane</keyword>
<dbReference type="GO" id="GO:0016020">
    <property type="term" value="C:membrane"/>
    <property type="evidence" value="ECO:0007669"/>
    <property type="project" value="UniProtKB-SubCell"/>
</dbReference>
<dbReference type="SUPFAM" id="SSF74653">
    <property type="entry name" value="TolA/TonB C-terminal domain"/>
    <property type="match status" value="1"/>
</dbReference>
<feature type="compositionally biased region" description="Acidic residues" evidence="5">
    <location>
        <begin position="40"/>
        <end position="50"/>
    </location>
</feature>
<comment type="subcellular location">
    <subcellularLocation>
        <location evidence="1">Membrane</location>
        <topology evidence="1">Single-pass membrane protein</topology>
    </subcellularLocation>
</comment>
<evidence type="ECO:0000313" key="8">
    <source>
        <dbReference type="Proteomes" id="UP000237968"/>
    </source>
</evidence>
<dbReference type="InterPro" id="IPR006260">
    <property type="entry name" value="TonB/TolA_C"/>
</dbReference>
<evidence type="ECO:0000256" key="3">
    <source>
        <dbReference type="ARBA" id="ARBA00022989"/>
    </source>
</evidence>
<reference evidence="7 8" key="1">
    <citation type="submission" date="2018-03" db="EMBL/GenBank/DDBJ databases">
        <title>Draft Genome Sequences of the Obligatory Marine Myxobacteria Enhygromyxa salina SWB005.</title>
        <authorList>
            <person name="Poehlein A."/>
            <person name="Moghaddam J.A."/>
            <person name="Harms H."/>
            <person name="Alanjari M."/>
            <person name="Koenig G.M."/>
            <person name="Daniel R."/>
            <person name="Schaeberle T.F."/>
        </authorList>
    </citation>
    <scope>NUCLEOTIDE SEQUENCE [LARGE SCALE GENOMIC DNA]</scope>
    <source>
        <strain evidence="7 8">SWB005</strain>
    </source>
</reference>
<evidence type="ECO:0000256" key="4">
    <source>
        <dbReference type="ARBA" id="ARBA00023136"/>
    </source>
</evidence>
<dbReference type="AlphaFoldDB" id="A0A2S9YH18"/>
<feature type="domain" description="TonB C-terminal" evidence="6">
    <location>
        <begin position="217"/>
        <end position="314"/>
    </location>
</feature>
<dbReference type="GO" id="GO:0055085">
    <property type="term" value="P:transmembrane transport"/>
    <property type="evidence" value="ECO:0007669"/>
    <property type="project" value="InterPro"/>
</dbReference>
<dbReference type="InterPro" id="IPR037682">
    <property type="entry name" value="TonB_C"/>
</dbReference>
<evidence type="ECO:0000256" key="2">
    <source>
        <dbReference type="ARBA" id="ARBA00022692"/>
    </source>
</evidence>
<feature type="compositionally biased region" description="Basic and acidic residues" evidence="5">
    <location>
        <begin position="114"/>
        <end position="125"/>
    </location>
</feature>
<dbReference type="EMBL" id="PVNK01000046">
    <property type="protein sequence ID" value="PRQ04306.1"/>
    <property type="molecule type" value="Genomic_DNA"/>
</dbReference>
<dbReference type="NCBIfam" id="TIGR01352">
    <property type="entry name" value="tonB_Cterm"/>
    <property type="match status" value="1"/>
</dbReference>
<dbReference type="Gene3D" id="3.30.1150.10">
    <property type="match status" value="1"/>
</dbReference>
<protein>
    <recommendedName>
        <fullName evidence="6">TonB C-terminal domain-containing protein</fullName>
    </recommendedName>
</protein>
<name>A0A2S9YH18_9BACT</name>
<evidence type="ECO:0000256" key="5">
    <source>
        <dbReference type="SAM" id="MobiDB-lite"/>
    </source>
</evidence>
<sequence length="320" mass="35075">MVGLLFAALLVNGVSLYGTSGALARALESVAQDEPKDEVVEFDLVDPPPDDDTRFVDQDRANERRPEDSKRLGELDSDVERETQAPNRPDRRPSEPAKDSPKPDETEPPQGQREGGERGQERGENEGEGEGQDPGAGDDSLADADDGQTASEGADAGAKQGQADRLAKLGGSPSMLNDTFGRPGSDEILRDVDEGVESMLDSKRHLFASFFNRIRDRVSDQWRPNKVHNAVDPMHKKFGEKQRTTVLMVRLDAKGQILKVIVERKSGASHLDDEAVRAMRAAAPFLNPPEGLVNASGYIDFRFGFILDFNGGSKIFRYKN</sequence>
<feature type="region of interest" description="Disordered" evidence="5">
    <location>
        <begin position="31"/>
        <end position="162"/>
    </location>
</feature>
<feature type="compositionally biased region" description="Low complexity" evidence="5">
    <location>
        <begin position="153"/>
        <end position="162"/>
    </location>
</feature>
<dbReference type="Pfam" id="PF13103">
    <property type="entry name" value="TonB_2"/>
    <property type="match status" value="1"/>
</dbReference>